<feature type="region of interest" description="Disordered" evidence="1">
    <location>
        <begin position="75"/>
        <end position="187"/>
    </location>
</feature>
<reference evidence="2 3" key="1">
    <citation type="journal article" date="2008" name="Nature">
        <title>Genome analysis of the platypus reveals unique signatures of evolution.</title>
        <authorList>
            <person name="Warren W.C."/>
            <person name="Hillier L.W."/>
            <person name="Marshall Graves J.A."/>
            <person name="Birney E."/>
            <person name="Ponting C.P."/>
            <person name="Grutzner F."/>
            <person name="Belov K."/>
            <person name="Miller W."/>
            <person name="Clarke L."/>
            <person name="Chinwalla A.T."/>
            <person name="Yang S.P."/>
            <person name="Heger A."/>
            <person name="Locke D.P."/>
            <person name="Miethke P."/>
            <person name="Waters P.D."/>
            <person name="Veyrunes F."/>
            <person name="Fulton L."/>
            <person name="Fulton B."/>
            <person name="Graves T."/>
            <person name="Wallis J."/>
            <person name="Puente X.S."/>
            <person name="Lopez-Otin C."/>
            <person name="Ordonez G.R."/>
            <person name="Eichler E.E."/>
            <person name="Chen L."/>
            <person name="Cheng Z."/>
            <person name="Deakin J.E."/>
            <person name="Alsop A."/>
            <person name="Thompson K."/>
            <person name="Kirby P."/>
            <person name="Papenfuss A.T."/>
            <person name="Wakefield M.J."/>
            <person name="Olender T."/>
            <person name="Lancet D."/>
            <person name="Huttley G.A."/>
            <person name="Smit A.F."/>
            <person name="Pask A."/>
            <person name="Temple-Smith P."/>
            <person name="Batzer M.A."/>
            <person name="Walker J.A."/>
            <person name="Konkel M.K."/>
            <person name="Harris R.S."/>
            <person name="Whittington C.M."/>
            <person name="Wong E.S."/>
            <person name="Gemmell N.J."/>
            <person name="Buschiazzo E."/>
            <person name="Vargas Jentzsch I.M."/>
            <person name="Merkel A."/>
            <person name="Schmitz J."/>
            <person name="Zemann A."/>
            <person name="Churakov G."/>
            <person name="Kriegs J.O."/>
            <person name="Brosius J."/>
            <person name="Murchison E.P."/>
            <person name="Sachidanandam R."/>
            <person name="Smith C."/>
            <person name="Hannon G.J."/>
            <person name="Tsend-Ayush E."/>
            <person name="McMillan D."/>
            <person name="Attenborough R."/>
            <person name="Rens W."/>
            <person name="Ferguson-Smith M."/>
            <person name="Lefevre C.M."/>
            <person name="Sharp J.A."/>
            <person name="Nicholas K.R."/>
            <person name="Ray D.A."/>
            <person name="Kube M."/>
            <person name="Reinhardt R."/>
            <person name="Pringle T.H."/>
            <person name="Taylor J."/>
            <person name="Jones R.C."/>
            <person name="Nixon B."/>
            <person name="Dacheux J.L."/>
            <person name="Niwa H."/>
            <person name="Sekita Y."/>
            <person name="Huang X."/>
            <person name="Stark A."/>
            <person name="Kheradpour P."/>
            <person name="Kellis M."/>
            <person name="Flicek P."/>
            <person name="Chen Y."/>
            <person name="Webber C."/>
            <person name="Hardison R."/>
            <person name="Nelson J."/>
            <person name="Hallsworth-Pepin K."/>
            <person name="Delehaunty K."/>
            <person name="Markovic C."/>
            <person name="Minx P."/>
            <person name="Feng Y."/>
            <person name="Kremitzki C."/>
            <person name="Mitreva M."/>
            <person name="Glasscock J."/>
            <person name="Wylie T."/>
            <person name="Wohldmann P."/>
            <person name="Thiru P."/>
            <person name="Nhan M.N."/>
            <person name="Pohl C.S."/>
            <person name="Smith S.M."/>
            <person name="Hou S."/>
            <person name="Nefedov M."/>
            <person name="de Jong P.J."/>
            <person name="Renfree M.B."/>
            <person name="Mardis E.R."/>
            <person name="Wilson R.K."/>
        </authorList>
    </citation>
    <scope>NUCLEOTIDE SEQUENCE [LARGE SCALE GENOMIC DNA]</scope>
    <source>
        <strain evidence="2 3">Glennie</strain>
    </source>
</reference>
<feature type="compositionally biased region" description="Low complexity" evidence="1">
    <location>
        <begin position="2038"/>
        <end position="2050"/>
    </location>
</feature>
<dbReference type="Proteomes" id="UP000002279">
    <property type="component" value="Chromosome X5"/>
</dbReference>
<feature type="compositionally biased region" description="Basic and acidic residues" evidence="1">
    <location>
        <begin position="1404"/>
        <end position="1413"/>
    </location>
</feature>
<dbReference type="GO" id="GO:0006915">
    <property type="term" value="P:apoptotic process"/>
    <property type="evidence" value="ECO:0000318"/>
    <property type="project" value="GO_Central"/>
</dbReference>
<reference evidence="2" key="2">
    <citation type="submission" date="2025-08" db="UniProtKB">
        <authorList>
            <consortium name="Ensembl"/>
        </authorList>
    </citation>
    <scope>IDENTIFICATION</scope>
    <source>
        <strain evidence="2">Glennie</strain>
    </source>
</reference>
<evidence type="ECO:0000313" key="3">
    <source>
        <dbReference type="Proteomes" id="UP000002279"/>
    </source>
</evidence>
<feature type="compositionally biased region" description="Acidic residues" evidence="1">
    <location>
        <begin position="1679"/>
        <end position="1689"/>
    </location>
</feature>
<feature type="compositionally biased region" description="Basic and acidic residues" evidence="1">
    <location>
        <begin position="1104"/>
        <end position="1122"/>
    </location>
</feature>
<feature type="compositionally biased region" description="Basic and acidic residues" evidence="1">
    <location>
        <begin position="2102"/>
        <end position="2111"/>
    </location>
</feature>
<protein>
    <recommendedName>
        <fullName evidence="4">Prune homolog 2 with BCH domain</fullName>
    </recommendedName>
</protein>
<feature type="region of interest" description="Disordered" evidence="1">
    <location>
        <begin position="1104"/>
        <end position="1431"/>
    </location>
</feature>
<feature type="region of interest" description="Disordered" evidence="1">
    <location>
        <begin position="846"/>
        <end position="866"/>
    </location>
</feature>
<feature type="compositionally biased region" description="Basic and acidic residues" evidence="1">
    <location>
        <begin position="335"/>
        <end position="349"/>
    </location>
</feature>
<feature type="compositionally biased region" description="Polar residues" evidence="1">
    <location>
        <begin position="1950"/>
        <end position="1977"/>
    </location>
</feature>
<feature type="compositionally biased region" description="Polar residues" evidence="1">
    <location>
        <begin position="1183"/>
        <end position="1195"/>
    </location>
</feature>
<sequence>MVSNSRTSSTEAVAGSAPLSQGSSGIMELYGSDIEPPPSSVNFIENPQDLNGSMQAQVDVNVDLVSPDSGLATIRSSRSSKESSVFLSDDSPVAEGAGPHHSLLPGFESYSPIPEGVIAEEQKPQSGNHSDHFDLFNFDPAPIVTVQSQSSSHSADYSPADDFFPNSDSSEGQPPTESKDLDEMHLLGNDMANYSAGLLMTAADGDSPVEFDGEYSQRQESPRDHSEKSPDLTDFEADESPPTERPQSKVGTRIPPTPMNSLVESSPLVDGPPSFFPEDVIQKINEMDPTKSPQTRMRCGSWWGGFEVDSRNAILQNTEAWSSSEQESVFQSPESWKDHKAIPLDRRASDSVFQQKPSRHLEYPKAGPLELQLARQGFNQADTRKQGEEGGELQGPPTEKSHLPKTSPRGTNHLIEDFAGLWQSSQPPAVDPWASPEGNTRPTNTEPFIVWTKFGKEDSNKALKNAWNAHQAEADLPSVRDPEEWAMAKSGFSFSSDTPVDNASGNPSNQASLEAWDRREDCSEDDQLAFVDPQMAPDSVQKNSQLPMERRNVFTDLKPRAKSFEKVSTWDLYEENVKKEVVETLEPWNNSFLSYRCSDFSTSNVGEDLVVSPLDTNYSTSDSYISPTLGGDEKEIEDKHFAKEAVFGLRDASLHPGEPMLSEADERSQALQQSSSRSRISSGSGNLEMWTGLPQNDAHSETVSSDIIPAPNLDDQGVFKPEHLDPKYFLTEDDGGESSQSSYDDPGMMQMYNETNRQLTLLHSGTNTLQVASENLDLWNRVILEDTQSTATISDMDNDLDWDDSNVGMEVVADGKTQAYRNEVSEPETRFSVRQVEPWSVECQEDNQGGWELHSSSATSELGKDVAPSEVKILDETSRQLTSGSIWDAALKDESLPSLSYPNSSCVANLEESKSAPETPDSLGKDRESDSPETPEVLGTEQLEIIIPPALLTNPVGQEMWKRTFEGNTESSASSPENEEHSEHSDTWNDGVYRHSEIDQAEQENTEHINKKNGRECPALDPAPQSSSGSSEREEGDREANSPIAVQNQGTWDELVKSSSPSTASSPRANEFSEGLGELHQGLFDKTPISLGSCDFEMDTSRKDLEINDAHEEPVTNRRESSNDTAGLDISDAALPGHVATEMNLEKNESSEVQEAKNKFAEEEYMRRTPPEEVSQILDTHKNISIGSNPHSTGPSLEAKEVLEIKSPRYSPSSNSQVRSNRDGDDVWSGSAKEYANSSASSPDLSDHSADVHSWDHSLDTDHQEENQDAWSGWRNERSESVSHDGNVEETSEEGLFEKKRLEESEEGFSPKVPEKVEVCDTPESDDHQFSFSSSEVEECSKKSCAPQEGNPLVSQERNEHKMLELTHHDATSSGTDGSLDGEDSLEKESNMTSSQEDSQNDSKIWDPLDKSNTHLTTANHEAQESSKCVDDWETYKGEVKARPSPENQINSDIWNISALNDTVTQTTVSGQEERNSPVNSETEKTPPPTTLSSKAKRKQKSKIEMLGFSADNSEWWNPLAQKEKPVAGQCSDLKRDLSVNQKLDPWGLPIQSDHEPIETRCIDAFSDENRSPFQYDNEEYDHDKPSWDIQHSQVVSKSTPLGQPRALGQSKAEGDLKGYQFALASGDQHLLGSHRREQHQDNAPPDLAQPNLTQTKENTEIVPDPSSSEAEKIHLWEQEESDTSENQDSDTSLAKDFVAISPSSQWLRKPSPGWDELTPSASPRSTFVPDILPNNFQESRCISMVPDLWTDVEQPCSWKAEGENPDLLTNCEQDSNSQASSSPDVCQEQELKQDTEQSPSTEKEPDGEAGECGLTKPDLAEGTDSILGHHELEMHLGKKILLLQNNEPAIVDKLDREVSPQAQPLSEPSREKDVNSVESQNEMVPEMRLAFEPVGADRVTPESSGALPVHSNGARNADIMVATLQDAPAVAEDYPHGQLVTGDLFPANAANTSPQQDRSHASPSTDYKQNSTTQKTAGRVDQPETPDICFDRIEAVEELNVSNASGPDTPSEFLFVTNKFTWGSDQETSGAGRPSKQDSSPSEASQSDSEYGEIVRQVDEESIKKPERFHYGSDVQPEEPSKEQQLVLYTPPFDLSSLMDTSDRTKRTEDEVAAVEHSPDSEVAELLLSAPPAKKDTARERGPSHQLFAVCSRGDLALAAQSLDSGSSVGSSCEGSEAESSKSAAPAGGGIGPQDDIDQIAMDSEEAERVLAEDPEPKAQEKNKGMWVNESYEGQSTLQMDYILVTNKESSSEYENVLETKARDTGFKGAKLGSEQMWLSESPQDAVPSTSVINERNSQSEESSSVACLSRGEEKRSPESPGQDQSWMVLGHAEANDTSPEESSSQTETVDSGSGQSVKVTEMVEDTQTQALREKRPQESVGLEASSRPGSLARKKQPVDGEEAGALSVQVVSQENEWEMLSPQLAVGASAPDKNMEEEVKFLGSDRRKLSPPG</sequence>
<feature type="compositionally biased region" description="Polar residues" evidence="1">
    <location>
        <begin position="1463"/>
        <end position="1481"/>
    </location>
</feature>
<evidence type="ECO:0008006" key="4">
    <source>
        <dbReference type="Google" id="ProtNLM"/>
    </source>
</evidence>
<feature type="compositionally biased region" description="Low complexity" evidence="1">
    <location>
        <begin position="1058"/>
        <end position="1067"/>
    </location>
</feature>
<dbReference type="Bgee" id="ENSOANG00000005175">
    <property type="expression patterns" value="Expressed in adult mammalian kidney and 4 other cell types or tissues"/>
</dbReference>
<feature type="compositionally biased region" description="Basic and acidic residues" evidence="1">
    <location>
        <begin position="2435"/>
        <end position="2455"/>
    </location>
</feature>
<feature type="region of interest" description="Disordered" evidence="1">
    <location>
        <begin position="907"/>
        <end position="941"/>
    </location>
</feature>
<feature type="compositionally biased region" description="Polar residues" evidence="1">
    <location>
        <begin position="1771"/>
        <end position="1785"/>
    </location>
</feature>
<feature type="compositionally biased region" description="Basic and acidic residues" evidence="1">
    <location>
        <begin position="1031"/>
        <end position="1040"/>
    </location>
</feature>
<feature type="compositionally biased region" description="Basic and acidic residues" evidence="1">
    <location>
        <begin position="1005"/>
        <end position="1015"/>
    </location>
</feature>
<feature type="compositionally biased region" description="Basic and acidic residues" evidence="1">
    <location>
        <begin position="1790"/>
        <end position="1807"/>
    </location>
</feature>
<dbReference type="GO" id="GO:0005737">
    <property type="term" value="C:cytoplasm"/>
    <property type="evidence" value="ECO:0000318"/>
    <property type="project" value="GO_Central"/>
</dbReference>
<feature type="compositionally biased region" description="Low complexity" evidence="1">
    <location>
        <begin position="669"/>
        <end position="684"/>
    </location>
</feature>
<feature type="compositionally biased region" description="Basic and acidic residues" evidence="1">
    <location>
        <begin position="2057"/>
        <end position="2072"/>
    </location>
</feature>
<feature type="compositionally biased region" description="Basic and acidic residues" evidence="1">
    <location>
        <begin position="1422"/>
        <end position="1431"/>
    </location>
</feature>
<keyword evidence="3" id="KW-1185">Reference proteome</keyword>
<feature type="region of interest" description="Disordered" evidence="1">
    <location>
        <begin position="653"/>
        <end position="686"/>
    </location>
</feature>
<feature type="region of interest" description="Disordered" evidence="1">
    <location>
        <begin position="490"/>
        <end position="517"/>
    </location>
</feature>
<reference evidence="2" key="3">
    <citation type="submission" date="2025-09" db="UniProtKB">
        <authorList>
            <consortium name="Ensembl"/>
        </authorList>
    </citation>
    <scope>IDENTIFICATION</scope>
    <source>
        <strain evidence="2">Glennie</strain>
    </source>
</reference>
<organism evidence="2 3">
    <name type="scientific">Ornithorhynchus anatinus</name>
    <name type="common">Duckbill platypus</name>
    <dbReference type="NCBI Taxonomy" id="9258"/>
    <lineage>
        <taxon>Eukaryota</taxon>
        <taxon>Metazoa</taxon>
        <taxon>Chordata</taxon>
        <taxon>Craniata</taxon>
        <taxon>Vertebrata</taxon>
        <taxon>Euteleostomi</taxon>
        <taxon>Mammalia</taxon>
        <taxon>Monotremata</taxon>
        <taxon>Ornithorhynchidae</taxon>
        <taxon>Ornithorhynchus</taxon>
    </lineage>
</organism>
<feature type="region of interest" description="Disordered" evidence="1">
    <location>
        <begin position="424"/>
        <end position="445"/>
    </location>
</feature>
<evidence type="ECO:0000256" key="1">
    <source>
        <dbReference type="SAM" id="MobiDB-lite"/>
    </source>
</evidence>
<feature type="compositionally biased region" description="Basic and acidic residues" evidence="1">
    <location>
        <begin position="2208"/>
        <end position="2225"/>
    </location>
</feature>
<feature type="compositionally biased region" description="Basic and acidic residues" evidence="1">
    <location>
        <begin position="1275"/>
        <end position="1287"/>
    </location>
</feature>
<proteinExistence type="predicted"/>
<feature type="region of interest" description="Disordered" evidence="1">
    <location>
        <begin position="966"/>
        <end position="1079"/>
    </location>
</feature>
<dbReference type="GeneTree" id="ENSGT00940000154422"/>
<dbReference type="HOGENOM" id="CLU_227259_0_0_1"/>
<dbReference type="FunCoup" id="F6R1F9">
    <property type="interactions" value="1432"/>
</dbReference>
<feature type="region of interest" description="Disordered" evidence="1">
    <location>
        <begin position="1942"/>
        <end position="1989"/>
    </location>
</feature>
<feature type="compositionally biased region" description="Polar residues" evidence="1">
    <location>
        <begin position="322"/>
        <end position="334"/>
    </location>
</feature>
<feature type="region of interest" description="Disordered" evidence="1">
    <location>
        <begin position="2163"/>
        <end position="2228"/>
    </location>
</feature>
<name>F6R1F9_ORNAN</name>
<feature type="compositionally biased region" description="Basic and acidic residues" evidence="1">
    <location>
        <begin position="1357"/>
        <end position="1371"/>
    </location>
</feature>
<feature type="compositionally biased region" description="Low complexity" evidence="1">
    <location>
        <begin position="2163"/>
        <end position="2176"/>
    </location>
</feature>
<dbReference type="eggNOG" id="KOG4129">
    <property type="taxonomic scope" value="Eukaryota"/>
</dbReference>
<feature type="region of interest" description="Disordered" evidence="1">
    <location>
        <begin position="1569"/>
        <end position="1614"/>
    </location>
</feature>
<feature type="compositionally biased region" description="Basic and acidic residues" evidence="1">
    <location>
        <begin position="215"/>
        <end position="231"/>
    </location>
</feature>
<feature type="region of interest" description="Disordered" evidence="1">
    <location>
        <begin position="2024"/>
        <end position="2124"/>
    </location>
</feature>
<feature type="region of interest" description="Disordered" evidence="1">
    <location>
        <begin position="1"/>
        <end position="40"/>
    </location>
</feature>
<feature type="region of interest" description="Disordered" evidence="1">
    <location>
        <begin position="2275"/>
        <end position="2404"/>
    </location>
</feature>
<feature type="compositionally biased region" description="Basic and acidic residues" evidence="1">
    <location>
        <begin position="978"/>
        <end position="998"/>
    </location>
</feature>
<feature type="compositionally biased region" description="Polar residues" evidence="1">
    <location>
        <begin position="2278"/>
        <end position="2298"/>
    </location>
</feature>
<feature type="compositionally biased region" description="Basic and acidic residues" evidence="1">
    <location>
        <begin position="1245"/>
        <end position="1266"/>
    </location>
</feature>
<feature type="compositionally biased region" description="Polar residues" evidence="1">
    <location>
        <begin position="2351"/>
        <end position="2360"/>
    </location>
</feature>
<feature type="region of interest" description="Disordered" evidence="1">
    <location>
        <begin position="1759"/>
        <end position="1827"/>
    </location>
</feature>
<feature type="region of interest" description="Disordered" evidence="1">
    <location>
        <begin position="1463"/>
        <end position="1501"/>
    </location>
</feature>
<feature type="region of interest" description="Disordered" evidence="1">
    <location>
        <begin position="203"/>
        <end position="277"/>
    </location>
</feature>
<feature type="compositionally biased region" description="Basic and acidic residues" evidence="1">
    <location>
        <begin position="1144"/>
        <end position="1171"/>
    </location>
</feature>
<feature type="compositionally biased region" description="Polar residues" evidence="1">
    <location>
        <begin position="1590"/>
        <end position="1602"/>
    </location>
</feature>
<feature type="compositionally biased region" description="Polar residues" evidence="1">
    <location>
        <begin position="1"/>
        <end position="11"/>
    </location>
</feature>
<dbReference type="STRING" id="9258.ENSOANP00000008221"/>
<feature type="region of interest" description="Disordered" evidence="1">
    <location>
        <begin position="322"/>
        <end position="412"/>
    </location>
</feature>
<feature type="compositionally biased region" description="Acidic residues" evidence="1">
    <location>
        <begin position="2196"/>
        <end position="2207"/>
    </location>
</feature>
<feature type="compositionally biased region" description="Polar residues" evidence="1">
    <location>
        <begin position="1210"/>
        <end position="1219"/>
    </location>
</feature>
<feature type="region of interest" description="Disordered" evidence="1">
    <location>
        <begin position="2430"/>
        <end position="2455"/>
    </location>
</feature>
<feature type="region of interest" description="Disordered" evidence="1">
    <location>
        <begin position="1628"/>
        <end position="1733"/>
    </location>
</feature>
<feature type="compositionally biased region" description="Polar residues" evidence="1">
    <location>
        <begin position="166"/>
        <end position="176"/>
    </location>
</feature>
<feature type="compositionally biased region" description="Basic and acidic residues" evidence="1">
    <location>
        <begin position="1198"/>
        <end position="1207"/>
    </location>
</feature>
<evidence type="ECO:0000313" key="2">
    <source>
        <dbReference type="Ensembl" id="ENSOANP00000008221.2"/>
    </source>
</evidence>
<dbReference type="OMA" id="WMDAKQP"/>
<feature type="compositionally biased region" description="Polar residues" evidence="1">
    <location>
        <begin position="492"/>
        <end position="512"/>
    </location>
</feature>
<feature type="region of interest" description="Disordered" evidence="1">
    <location>
        <begin position="1856"/>
        <end position="1885"/>
    </location>
</feature>
<accession>F6R1F9</accession>
<feature type="compositionally biased region" description="Basic and acidic residues" evidence="1">
    <location>
        <begin position="1313"/>
        <end position="1329"/>
    </location>
</feature>
<dbReference type="InParanoid" id="F6R1F9"/>
<dbReference type="Ensembl" id="ENSOANT00000008223.2">
    <property type="protein sequence ID" value="ENSOANP00000008221.2"/>
    <property type="gene ID" value="ENSOANG00000005175.3"/>
</dbReference>